<gene>
    <name evidence="2" type="ORF">CODIS_21200</name>
</gene>
<proteinExistence type="predicted"/>
<dbReference type="InterPro" id="IPR002837">
    <property type="entry name" value="DUF123"/>
</dbReference>
<feature type="transmembrane region" description="Helical" evidence="1">
    <location>
        <begin position="34"/>
        <end position="51"/>
    </location>
</feature>
<keyword evidence="1" id="KW-0812">Transmembrane</keyword>
<organism evidence="2 3">
    <name type="scientific">Candidatus Thiodiazotropha endolucinida</name>
    <dbReference type="NCBI Taxonomy" id="1655433"/>
    <lineage>
        <taxon>Bacteria</taxon>
        <taxon>Pseudomonadati</taxon>
        <taxon>Pseudomonadota</taxon>
        <taxon>Gammaproteobacteria</taxon>
        <taxon>Chromatiales</taxon>
        <taxon>Sedimenticolaceae</taxon>
        <taxon>Candidatus Thiodiazotropha</taxon>
    </lineage>
</organism>
<dbReference type="EMBL" id="MARB01000010">
    <property type="protein sequence ID" value="ODJ87703.1"/>
    <property type="molecule type" value="Genomic_DNA"/>
</dbReference>
<evidence type="ECO:0008006" key="4">
    <source>
        <dbReference type="Google" id="ProtNLM"/>
    </source>
</evidence>
<dbReference type="AlphaFoldDB" id="A0A7Z1AFQ2"/>
<protein>
    <recommendedName>
        <fullName evidence="4">Endonuclease III</fullName>
    </recommendedName>
</protein>
<sequence>MNAKPGPYGLVLQADTDTVVQVGRWGAIDIRPGYYIYIGSAFGPGGVLARVSRHCRKKKSKHWHIDYLREIAALESVWYSQRQTRLEHRWAKALATWGNTEPVHGFGCSDCSCDSHLFYCKKPPTLAGFAKIVGCSITSWSCDETDLLAGADRMSVNRP</sequence>
<dbReference type="PANTHER" id="PTHR37460:SF1">
    <property type="entry name" value="ENDONUCLEASE III"/>
    <property type="match status" value="1"/>
</dbReference>
<keyword evidence="1" id="KW-0472">Membrane</keyword>
<evidence type="ECO:0000313" key="3">
    <source>
        <dbReference type="Proteomes" id="UP000094769"/>
    </source>
</evidence>
<evidence type="ECO:0000256" key="1">
    <source>
        <dbReference type="SAM" id="Phobius"/>
    </source>
</evidence>
<keyword evidence="3" id="KW-1185">Reference proteome</keyword>
<comment type="caution">
    <text evidence="2">The sequence shown here is derived from an EMBL/GenBank/DDBJ whole genome shotgun (WGS) entry which is preliminary data.</text>
</comment>
<dbReference type="CDD" id="cd10441">
    <property type="entry name" value="GIY-YIG_COG1833"/>
    <property type="match status" value="1"/>
</dbReference>
<dbReference type="PANTHER" id="PTHR37460">
    <property type="entry name" value="ENDONUCLEASE III"/>
    <property type="match status" value="1"/>
</dbReference>
<reference evidence="2 3" key="1">
    <citation type="submission" date="2016-06" db="EMBL/GenBank/DDBJ databases">
        <title>Genome sequence of endosymbiont of Candidatus Endolucinida thiodiazotropha.</title>
        <authorList>
            <person name="Poehlein A."/>
            <person name="Koenig S."/>
            <person name="Heiden S.E."/>
            <person name="Thuermer A."/>
            <person name="Voget S."/>
            <person name="Daniel R."/>
            <person name="Markert S."/>
            <person name="Gros O."/>
            <person name="Schweder T."/>
        </authorList>
    </citation>
    <scope>NUCLEOTIDE SEQUENCE [LARGE SCALE GENOMIC DNA]</scope>
    <source>
        <strain evidence="2 3">COS</strain>
    </source>
</reference>
<accession>A0A7Z1AFQ2</accession>
<evidence type="ECO:0000313" key="2">
    <source>
        <dbReference type="EMBL" id="ODJ87703.1"/>
    </source>
</evidence>
<dbReference type="OrthoDB" id="9811593at2"/>
<dbReference type="Proteomes" id="UP000094769">
    <property type="component" value="Unassembled WGS sequence"/>
</dbReference>
<dbReference type="RefSeq" id="WP_069124716.1">
    <property type="nucleotide sequence ID" value="NZ_MARB01000010.1"/>
</dbReference>
<keyword evidence="1" id="KW-1133">Transmembrane helix</keyword>
<name>A0A7Z1AFQ2_9GAMM</name>
<dbReference type="Pfam" id="PF01986">
    <property type="entry name" value="DUF123"/>
    <property type="match status" value="1"/>
</dbReference>